<dbReference type="Gene3D" id="3.40.50.720">
    <property type="entry name" value="NAD(P)-binding Rossmann-like Domain"/>
    <property type="match status" value="1"/>
</dbReference>
<name>A0A1D8K791_9GAMM</name>
<feature type="domain" description="NAD-dependent epimerase/dehydratase" evidence="1">
    <location>
        <begin position="5"/>
        <end position="220"/>
    </location>
</feature>
<dbReference type="KEGG" id="aaeo:BJI67_06965"/>
<dbReference type="PANTHER" id="PTHR48079">
    <property type="entry name" value="PROTEIN YEEZ"/>
    <property type="match status" value="1"/>
</dbReference>
<gene>
    <name evidence="2" type="ORF">BJI67_06965</name>
</gene>
<sequence>MKHAYITGATGCVGRNLVDVLLEDGWRITVLHRPSSDLSRLDGCDVAFQPVDLHDSDSVMSAFQSGIDAVFHAAGNMSHWSADADRQWRDNVLATRNLVDASLRHGAGRFVFTSTGAVTLYGETDEAAAARIKQGYIRTKRLSELEVLKGVERGLDALIVRPIIVVGKYDYNNYARIFQLIKSGRERRSLPGRIAFCHAADVARGQLSAYEKGRTGERYMLAGPYASWQTFFQLAADCMGVDVRIKAVPRSLFVALAYTQDFISRFTHKEPELTPDLAFLLQDVPESFFDPQHMAEQELGYHSASLPHMIEGAINGQTVRN</sequence>
<dbReference type="Proteomes" id="UP000095342">
    <property type="component" value="Chromosome"/>
</dbReference>
<dbReference type="GO" id="GO:0004029">
    <property type="term" value="F:aldehyde dehydrogenase (NAD+) activity"/>
    <property type="evidence" value="ECO:0007669"/>
    <property type="project" value="TreeGrafter"/>
</dbReference>
<dbReference type="Pfam" id="PF01370">
    <property type="entry name" value="Epimerase"/>
    <property type="match status" value="1"/>
</dbReference>
<organism evidence="2 3">
    <name type="scientific">Acidihalobacter aeolianus</name>
    <dbReference type="NCBI Taxonomy" id="2792603"/>
    <lineage>
        <taxon>Bacteria</taxon>
        <taxon>Pseudomonadati</taxon>
        <taxon>Pseudomonadota</taxon>
        <taxon>Gammaproteobacteria</taxon>
        <taxon>Chromatiales</taxon>
        <taxon>Ectothiorhodospiraceae</taxon>
        <taxon>Acidihalobacter</taxon>
    </lineage>
</organism>
<dbReference type="InterPro" id="IPR036291">
    <property type="entry name" value="NAD(P)-bd_dom_sf"/>
</dbReference>
<dbReference type="PANTHER" id="PTHR48079:SF6">
    <property type="entry name" value="NAD(P)-BINDING DOMAIN-CONTAINING PROTEIN-RELATED"/>
    <property type="match status" value="1"/>
</dbReference>
<dbReference type="GO" id="GO:0005737">
    <property type="term" value="C:cytoplasm"/>
    <property type="evidence" value="ECO:0007669"/>
    <property type="project" value="TreeGrafter"/>
</dbReference>
<dbReference type="RefSeq" id="WP_070072417.1">
    <property type="nucleotide sequence ID" value="NZ_CP017448.1"/>
</dbReference>
<proteinExistence type="predicted"/>
<reference evidence="2 3" key="1">
    <citation type="submission" date="2016-09" db="EMBL/GenBank/DDBJ databases">
        <title>Acidihalobacter prosperus V6 (DSM14174).</title>
        <authorList>
            <person name="Khaleque H.N."/>
            <person name="Ramsay J.P."/>
            <person name="Murphy R.J.T."/>
            <person name="Kaksonen A.H."/>
            <person name="Boxall N.J."/>
            <person name="Watkin E.L.J."/>
        </authorList>
    </citation>
    <scope>NUCLEOTIDE SEQUENCE [LARGE SCALE GENOMIC DNA]</scope>
    <source>
        <strain evidence="2 3">V6</strain>
    </source>
</reference>
<dbReference type="InterPro" id="IPR051783">
    <property type="entry name" value="NAD(P)-dependent_oxidoreduct"/>
</dbReference>
<dbReference type="EMBL" id="CP017448">
    <property type="protein sequence ID" value="AOV16834.1"/>
    <property type="molecule type" value="Genomic_DNA"/>
</dbReference>
<protein>
    <recommendedName>
        <fullName evidence="1">NAD-dependent epimerase/dehydratase domain-containing protein</fullName>
    </recommendedName>
</protein>
<evidence type="ECO:0000259" key="1">
    <source>
        <dbReference type="Pfam" id="PF01370"/>
    </source>
</evidence>
<evidence type="ECO:0000313" key="3">
    <source>
        <dbReference type="Proteomes" id="UP000095342"/>
    </source>
</evidence>
<dbReference type="InterPro" id="IPR001509">
    <property type="entry name" value="Epimerase_deHydtase"/>
</dbReference>
<keyword evidence="3" id="KW-1185">Reference proteome</keyword>
<dbReference type="SUPFAM" id="SSF51735">
    <property type="entry name" value="NAD(P)-binding Rossmann-fold domains"/>
    <property type="match status" value="1"/>
</dbReference>
<evidence type="ECO:0000313" key="2">
    <source>
        <dbReference type="EMBL" id="AOV16834.1"/>
    </source>
</evidence>
<accession>A0A1D8K791</accession>
<dbReference type="AlphaFoldDB" id="A0A1D8K791"/>